<comment type="caution">
    <text evidence="4">The sequence shown here is derived from an EMBL/GenBank/DDBJ whole genome shotgun (WGS) entry which is preliminary data.</text>
</comment>
<dbReference type="PANTHER" id="PTHR47128:SF2">
    <property type="entry name" value="PROTEIN HIGH CHLOROPHYLL FLUORESCENCE PHENOTYPE 244, CHLOROPLASTIC"/>
    <property type="match status" value="1"/>
</dbReference>
<sequence length="266" mass="28086">MILVTGGTGTLGRKVVRGLLDAGRDVRVLSRSDKAPYDGVQVMVGDLETGEGVDQAVRGVDTIVHCAGSAKGDDVKAKNLIAAAVPAGVRHVVNISVVGANTIPVVSGLDQKMFGYFAGKRGAELIIERSGIPWTNLRATQFHELTFTVAEQLAKLPVVPGPSGFKIQPVDAAAVAERLVELALTEPQGQVEDIAGPRTYTFKEMMKVYLQAVGKRRMMLPMRTPGKAAAAYRAGANLSPGHGTGRTWEDFVNAEVNADVNAGVKA</sequence>
<dbReference type="InterPro" id="IPR016040">
    <property type="entry name" value="NAD(P)-bd_dom"/>
</dbReference>
<dbReference type="EMBL" id="BAAANC010000003">
    <property type="protein sequence ID" value="GAA1549308.1"/>
    <property type="molecule type" value="Genomic_DNA"/>
</dbReference>
<dbReference type="Proteomes" id="UP001500363">
    <property type="component" value="Unassembled WGS sequence"/>
</dbReference>
<evidence type="ECO:0000313" key="4">
    <source>
        <dbReference type="EMBL" id="GAA1549308.1"/>
    </source>
</evidence>
<dbReference type="PANTHER" id="PTHR47128">
    <property type="match status" value="1"/>
</dbReference>
<feature type="domain" description="NAD(P)-binding" evidence="3">
    <location>
        <begin position="6"/>
        <end position="180"/>
    </location>
</feature>
<dbReference type="InterPro" id="IPR044256">
    <property type="entry name" value="HCF244-like"/>
</dbReference>
<reference evidence="4 5" key="1">
    <citation type="journal article" date="2019" name="Int. J. Syst. Evol. Microbiol.">
        <title>The Global Catalogue of Microorganisms (GCM) 10K type strain sequencing project: providing services to taxonomists for standard genome sequencing and annotation.</title>
        <authorList>
            <consortium name="The Broad Institute Genomics Platform"/>
            <consortium name="The Broad Institute Genome Sequencing Center for Infectious Disease"/>
            <person name="Wu L."/>
            <person name="Ma J."/>
        </authorList>
    </citation>
    <scope>NUCLEOTIDE SEQUENCE [LARGE SCALE GENOMIC DNA]</scope>
    <source>
        <strain evidence="4 5">JCM 14303</strain>
    </source>
</reference>
<proteinExistence type="predicted"/>
<keyword evidence="1" id="KW-0602">Photosynthesis</keyword>
<organism evidence="4 5">
    <name type="scientific">Kribbella lupini</name>
    <dbReference type="NCBI Taxonomy" id="291602"/>
    <lineage>
        <taxon>Bacteria</taxon>
        <taxon>Bacillati</taxon>
        <taxon>Actinomycetota</taxon>
        <taxon>Actinomycetes</taxon>
        <taxon>Propionibacteriales</taxon>
        <taxon>Kribbellaceae</taxon>
        <taxon>Kribbella</taxon>
    </lineage>
</organism>
<dbReference type="SUPFAM" id="SSF51735">
    <property type="entry name" value="NAD(P)-binding Rossmann-fold domains"/>
    <property type="match status" value="1"/>
</dbReference>
<evidence type="ECO:0000256" key="1">
    <source>
        <dbReference type="ARBA" id="ARBA00022531"/>
    </source>
</evidence>
<dbReference type="RefSeq" id="WP_344180455.1">
    <property type="nucleotide sequence ID" value="NZ_BAAANC010000003.1"/>
</dbReference>
<accession>A0ABN2BXI0</accession>
<gene>
    <name evidence="4" type="ORF">GCM10009741_61640</name>
</gene>
<evidence type="ECO:0000313" key="5">
    <source>
        <dbReference type="Proteomes" id="UP001500363"/>
    </source>
</evidence>
<evidence type="ECO:0000256" key="2">
    <source>
        <dbReference type="ARBA" id="ARBA00023276"/>
    </source>
</evidence>
<protein>
    <submittedName>
        <fullName evidence="4">NAD(P)H-binding protein</fullName>
    </submittedName>
</protein>
<dbReference type="InterPro" id="IPR036291">
    <property type="entry name" value="NAD(P)-bd_dom_sf"/>
</dbReference>
<name>A0ABN2BXI0_9ACTN</name>
<dbReference type="Pfam" id="PF13460">
    <property type="entry name" value="NAD_binding_10"/>
    <property type="match status" value="1"/>
</dbReference>
<evidence type="ECO:0000259" key="3">
    <source>
        <dbReference type="Pfam" id="PF13460"/>
    </source>
</evidence>
<keyword evidence="2" id="KW-0604">Photosystem II</keyword>
<keyword evidence="5" id="KW-1185">Reference proteome</keyword>
<dbReference type="Gene3D" id="3.40.50.720">
    <property type="entry name" value="NAD(P)-binding Rossmann-like Domain"/>
    <property type="match status" value="1"/>
</dbReference>